<dbReference type="OrthoDB" id="8780961at2"/>
<dbReference type="AlphaFoldDB" id="A0A515DH32"/>
<evidence type="ECO:0000313" key="2">
    <source>
        <dbReference type="EMBL" id="QDL39723.1"/>
    </source>
</evidence>
<protein>
    <submittedName>
        <fullName evidence="2">Uncharacterized protein</fullName>
    </submittedName>
</protein>
<gene>
    <name evidence="2" type="ORF">EUB48_09085</name>
</gene>
<feature type="region of interest" description="Disordered" evidence="1">
    <location>
        <begin position="92"/>
        <end position="112"/>
    </location>
</feature>
<dbReference type="EMBL" id="CP035503">
    <property type="protein sequence ID" value="QDL39723.1"/>
    <property type="molecule type" value="Genomic_DNA"/>
</dbReference>
<feature type="region of interest" description="Disordered" evidence="1">
    <location>
        <begin position="1"/>
        <end position="21"/>
    </location>
</feature>
<organism evidence="2 3">
    <name type="scientific">Rhodoferax sediminis</name>
    <dbReference type="NCBI Taxonomy" id="2509614"/>
    <lineage>
        <taxon>Bacteria</taxon>
        <taxon>Pseudomonadati</taxon>
        <taxon>Pseudomonadota</taxon>
        <taxon>Betaproteobacteria</taxon>
        <taxon>Burkholderiales</taxon>
        <taxon>Comamonadaceae</taxon>
        <taxon>Rhodoferax</taxon>
    </lineage>
</organism>
<feature type="compositionally biased region" description="Low complexity" evidence="1">
    <location>
        <begin position="1"/>
        <end position="20"/>
    </location>
</feature>
<sequence length="112" mass="11571">MGALLGASALAAGSHDSSSAQAQYLQDRAACNAGQSNEDRATCLKEAGAALQAARRGGLTSASPTEYQRNALLRCNEQPPENRDDCVARMQNPAQGDVGAGGLLREAETPVK</sequence>
<reference evidence="2 3" key="1">
    <citation type="submission" date="2019-01" db="EMBL/GenBank/DDBJ databases">
        <title>Genomic insights into a novel species Rhodoferax sp.</title>
        <authorList>
            <person name="Jin L."/>
        </authorList>
    </citation>
    <scope>NUCLEOTIDE SEQUENCE [LARGE SCALE GENOMIC DNA]</scope>
    <source>
        <strain evidence="2 3">CHu59-6-5</strain>
    </source>
</reference>
<accession>A0A515DH32</accession>
<evidence type="ECO:0000313" key="3">
    <source>
        <dbReference type="Proteomes" id="UP000316798"/>
    </source>
</evidence>
<keyword evidence="3" id="KW-1185">Reference proteome</keyword>
<name>A0A515DH32_9BURK</name>
<dbReference type="Proteomes" id="UP000316798">
    <property type="component" value="Chromosome"/>
</dbReference>
<proteinExistence type="predicted"/>
<dbReference type="KEGG" id="rhf:EUB48_09085"/>
<evidence type="ECO:0000256" key="1">
    <source>
        <dbReference type="SAM" id="MobiDB-lite"/>
    </source>
</evidence>